<accession>A0A7M1MHJ3</accession>
<keyword evidence="2" id="KW-1133">Transmembrane helix</keyword>
<keyword evidence="2" id="KW-0812">Transmembrane</keyword>
<evidence type="ECO:0000313" key="4">
    <source>
        <dbReference type="EMBL" id="QOR00418.1"/>
    </source>
</evidence>
<keyword evidence="2" id="KW-0472">Membrane</keyword>
<protein>
    <submittedName>
        <fullName evidence="4">Conjugal transfer protein TraG N-terminal domain-containing protein</fullName>
    </submittedName>
</protein>
<feature type="transmembrane region" description="Helical" evidence="2">
    <location>
        <begin position="77"/>
        <end position="97"/>
    </location>
</feature>
<feature type="compositionally biased region" description="Polar residues" evidence="1">
    <location>
        <begin position="850"/>
        <end position="875"/>
    </location>
</feature>
<feature type="transmembrane region" description="Helical" evidence="2">
    <location>
        <begin position="51"/>
        <end position="70"/>
    </location>
</feature>
<dbReference type="Proteomes" id="UP000594890">
    <property type="component" value="Chromosome"/>
</dbReference>
<feature type="transmembrane region" description="Helical" evidence="2">
    <location>
        <begin position="443"/>
        <end position="462"/>
    </location>
</feature>
<feature type="transmembrane region" description="Helical" evidence="2">
    <location>
        <begin position="357"/>
        <end position="377"/>
    </location>
</feature>
<evidence type="ECO:0000256" key="2">
    <source>
        <dbReference type="SAM" id="Phobius"/>
    </source>
</evidence>
<reference evidence="4 5" key="1">
    <citation type="submission" date="2020-10" db="EMBL/GenBank/DDBJ databases">
        <title>Campylobacter and Helicobacter PacBio genomes.</title>
        <authorList>
            <person name="Lane C."/>
        </authorList>
    </citation>
    <scope>NUCLEOTIDE SEQUENCE [LARGE SCALE GENOMIC DNA]</scope>
    <source>
        <strain evidence="4 5">2014D-0218</strain>
    </source>
</reference>
<feature type="transmembrane region" description="Helical" evidence="2">
    <location>
        <begin position="383"/>
        <end position="406"/>
    </location>
</feature>
<name>A0A7M1MHJ3_CAMLA</name>
<dbReference type="InterPro" id="IPR012931">
    <property type="entry name" value="TraG_N_Proteobacteria"/>
</dbReference>
<dbReference type="EMBL" id="CP063088">
    <property type="protein sequence ID" value="QOR00418.1"/>
    <property type="molecule type" value="Genomic_DNA"/>
</dbReference>
<evidence type="ECO:0000313" key="5">
    <source>
        <dbReference type="Proteomes" id="UP000594890"/>
    </source>
</evidence>
<evidence type="ECO:0000256" key="1">
    <source>
        <dbReference type="SAM" id="MobiDB-lite"/>
    </source>
</evidence>
<dbReference type="Pfam" id="PF07916">
    <property type="entry name" value="TraG_N"/>
    <property type="match status" value="1"/>
</dbReference>
<proteinExistence type="predicted"/>
<organism evidence="4 5">
    <name type="scientific">Campylobacter lari</name>
    <dbReference type="NCBI Taxonomy" id="201"/>
    <lineage>
        <taxon>Bacteria</taxon>
        <taxon>Pseudomonadati</taxon>
        <taxon>Campylobacterota</taxon>
        <taxon>Epsilonproteobacteria</taxon>
        <taxon>Campylobacterales</taxon>
        <taxon>Campylobacteraceae</taxon>
        <taxon>Campylobacter</taxon>
    </lineage>
</organism>
<feature type="region of interest" description="Disordered" evidence="1">
    <location>
        <begin position="844"/>
        <end position="882"/>
    </location>
</feature>
<feature type="domain" description="TraG N-terminal Proteobacteria" evidence="3">
    <location>
        <begin position="26"/>
        <end position="483"/>
    </location>
</feature>
<evidence type="ECO:0000259" key="3">
    <source>
        <dbReference type="Pfam" id="PF07916"/>
    </source>
</evidence>
<sequence>MLFLSALIFAPSLLFGATNIDDNHIIFTWGYGEVANDILQAIKGITSGADYMVKIVMAIAFFTFAIKKVMDERTSPIFEFGKMIFIMVIIWQCFLRAPNDAQHRYMIHDNITGKDYIVSQVPLGIGLTFSFMSRIEDSIAKAMEKFYSTPQSTNFSNAGFGFTLRSTMDLPDLELSQFSPRTQKNLDLFFRNCVIYGMDLNKGRMDTNFRHSDNLYEDLFEIGQGSQLTLYFGEKDKGNIRSCTQAGALIKQDLGSLAPKIETIHARILGSKDENAYRASMQGVWEIFSGQATQARSQLMQAMLINASRDSLINTAKMVGLDPNAVATNTAVAEQNFMSSMLTQGMMAQTYLPLAKAYLTVLIIGLSWIMALLSIMFGDFRHIKMFFTLCIWIVLWTPILSIINYFNDLNLSKSVQVLLDGSLSFSMSNSLSFFKQISEQTNFINYLVMLTPLLAFAVAKASEQGFVSVASSLSQTLQGASRSAGSFTNQQALSTETKIASPLGEEVIAKHAGINSRLGAYNVDNHSFSVNSISGGGNTVTDVNTNSKVSYDNNGVNSANITGLDASSIKTMQSSASNDVSKAIGDTLKTGRTSQDIANMAFDHSSSHGINAQAQEVFKASATKAFDKMAQAGDTKASEISGALKAGANMVVVGSEFSVTEKDGTSRTYTLSDKEMEQWNKEFANNVSSTYFNDSSVRASLNNAFSTFTGKEFSQVHSAIDKYSSTESLSQNVNVNSIPKALNDYIKSGDNTEITNAWNTGNKNHAITMAMNDFQNWAVNNPQQLSKYFNAGEFDNPSNNIGEISNKNYHASGEVASFNNSNISKVDGSATKHADQYQNNVKTLKEGHQDQTGQSTTWGDSSGNTQKEVSSGLQNTEKDFKDGAVKRTGGNIVKGSKMVTDAFAEITK</sequence>
<dbReference type="AlphaFoldDB" id="A0A7M1MHJ3"/>
<gene>
    <name evidence="4" type="ORF">HW242_02790</name>
</gene>